<feature type="domain" description="HTH tetR-type" evidence="5">
    <location>
        <begin position="11"/>
        <end position="71"/>
    </location>
</feature>
<organism evidence="6 7">
    <name type="scientific">Streptomyces antnestii</name>
    <dbReference type="NCBI Taxonomy" id="2494256"/>
    <lineage>
        <taxon>Bacteria</taxon>
        <taxon>Bacillati</taxon>
        <taxon>Actinomycetota</taxon>
        <taxon>Actinomycetes</taxon>
        <taxon>Kitasatosporales</taxon>
        <taxon>Streptomycetaceae</taxon>
        <taxon>Streptomyces</taxon>
    </lineage>
</organism>
<dbReference type="Gene3D" id="1.10.10.60">
    <property type="entry name" value="Homeodomain-like"/>
    <property type="match status" value="1"/>
</dbReference>
<proteinExistence type="predicted"/>
<dbReference type="GO" id="GO:0003700">
    <property type="term" value="F:DNA-binding transcription factor activity"/>
    <property type="evidence" value="ECO:0007669"/>
    <property type="project" value="TreeGrafter"/>
</dbReference>
<name>A0A3S2Z3Y3_9ACTN</name>
<gene>
    <name evidence="6" type="ORF">EOT10_07370</name>
</gene>
<dbReference type="Proteomes" id="UP000283128">
    <property type="component" value="Unassembled WGS sequence"/>
</dbReference>
<keyword evidence="7" id="KW-1185">Reference proteome</keyword>
<dbReference type="InterPro" id="IPR041490">
    <property type="entry name" value="KstR2_TetR_C"/>
</dbReference>
<dbReference type="PANTHER" id="PTHR30055">
    <property type="entry name" value="HTH-TYPE TRANSCRIPTIONAL REGULATOR RUTR"/>
    <property type="match status" value="1"/>
</dbReference>
<dbReference type="EMBL" id="RZYA01000002">
    <property type="protein sequence ID" value="RVU28072.1"/>
    <property type="molecule type" value="Genomic_DNA"/>
</dbReference>
<evidence type="ECO:0000256" key="4">
    <source>
        <dbReference type="PROSITE-ProRule" id="PRU00335"/>
    </source>
</evidence>
<evidence type="ECO:0000259" key="5">
    <source>
        <dbReference type="PROSITE" id="PS50977"/>
    </source>
</evidence>
<dbReference type="Pfam" id="PF17932">
    <property type="entry name" value="TetR_C_24"/>
    <property type="match status" value="1"/>
</dbReference>
<dbReference type="Pfam" id="PF00440">
    <property type="entry name" value="TetR_N"/>
    <property type="match status" value="1"/>
</dbReference>
<dbReference type="InterPro" id="IPR001647">
    <property type="entry name" value="HTH_TetR"/>
</dbReference>
<keyword evidence="3" id="KW-0804">Transcription</keyword>
<evidence type="ECO:0000256" key="2">
    <source>
        <dbReference type="ARBA" id="ARBA00023125"/>
    </source>
</evidence>
<reference evidence="6 7" key="1">
    <citation type="submission" date="2019-01" db="EMBL/GenBank/DDBJ databases">
        <title>Genome sequences of Streptomyces and Rhizobium isolates collected from root and soil.</title>
        <authorList>
            <person name="Chhettri S."/>
            <person name="Sevigny J.L."/>
            <person name="Sen A."/>
            <person name="Ennis N."/>
            <person name="Tisa L."/>
        </authorList>
    </citation>
    <scope>NUCLEOTIDE SEQUENCE [LARGE SCALE GENOMIC DNA]</scope>
    <source>
        <strain evidence="6 7">San01</strain>
    </source>
</reference>
<sequence length="209" mass="23693">MSGVRRTPVRGTGQQAILDAARHEFGERGYAAASIRDVARRAGVSLSAMYHYYTGKQELLHALVNGSGQAYFDSCRKELESTGDDPGERLAALVRATVRYRAEYRLESNLTLAEWRSMSEEQLEEFRRRQFDGTRMFQQIIEDGVAEGVFRTPHPNDARRGVIAMCNAVAQWYREGGEEGVDELAERYVELSLVLVEYRPSTRRPRAQA</sequence>
<dbReference type="SUPFAM" id="SSF48498">
    <property type="entry name" value="Tetracyclin repressor-like, C-terminal domain"/>
    <property type="match status" value="1"/>
</dbReference>
<evidence type="ECO:0000256" key="1">
    <source>
        <dbReference type="ARBA" id="ARBA00023015"/>
    </source>
</evidence>
<dbReference type="GO" id="GO:0000976">
    <property type="term" value="F:transcription cis-regulatory region binding"/>
    <property type="evidence" value="ECO:0007669"/>
    <property type="project" value="TreeGrafter"/>
</dbReference>
<dbReference type="InterPro" id="IPR009057">
    <property type="entry name" value="Homeodomain-like_sf"/>
</dbReference>
<evidence type="ECO:0000256" key="3">
    <source>
        <dbReference type="ARBA" id="ARBA00023163"/>
    </source>
</evidence>
<dbReference type="Gene3D" id="1.10.357.10">
    <property type="entry name" value="Tetracycline Repressor, domain 2"/>
    <property type="match status" value="1"/>
</dbReference>
<keyword evidence="2 4" id="KW-0238">DNA-binding</keyword>
<accession>A0A3S2Z3Y3</accession>
<dbReference type="InterPro" id="IPR036271">
    <property type="entry name" value="Tet_transcr_reg_TetR-rel_C_sf"/>
</dbReference>
<dbReference type="AlphaFoldDB" id="A0A3S2Z3Y3"/>
<dbReference type="PROSITE" id="PS50977">
    <property type="entry name" value="HTH_TETR_2"/>
    <property type="match status" value="1"/>
</dbReference>
<evidence type="ECO:0000313" key="7">
    <source>
        <dbReference type="Proteomes" id="UP000283128"/>
    </source>
</evidence>
<dbReference type="InterPro" id="IPR050109">
    <property type="entry name" value="HTH-type_TetR-like_transc_reg"/>
</dbReference>
<evidence type="ECO:0000313" key="6">
    <source>
        <dbReference type="EMBL" id="RVU28072.1"/>
    </source>
</evidence>
<dbReference type="PRINTS" id="PR00455">
    <property type="entry name" value="HTHTETR"/>
</dbReference>
<comment type="caution">
    <text evidence="6">The sequence shown here is derived from an EMBL/GenBank/DDBJ whole genome shotgun (WGS) entry which is preliminary data.</text>
</comment>
<dbReference type="SUPFAM" id="SSF46689">
    <property type="entry name" value="Homeodomain-like"/>
    <property type="match status" value="1"/>
</dbReference>
<feature type="DNA-binding region" description="H-T-H motif" evidence="4">
    <location>
        <begin position="34"/>
        <end position="53"/>
    </location>
</feature>
<dbReference type="OrthoDB" id="3190535at2"/>
<protein>
    <submittedName>
        <fullName evidence="6">TetR/AcrR family transcriptional regulator</fullName>
    </submittedName>
</protein>
<dbReference type="PANTHER" id="PTHR30055:SF234">
    <property type="entry name" value="HTH-TYPE TRANSCRIPTIONAL REGULATOR BETI"/>
    <property type="match status" value="1"/>
</dbReference>
<keyword evidence="1" id="KW-0805">Transcription regulation</keyword>